<dbReference type="EMBL" id="CATOUU010001031">
    <property type="protein sequence ID" value="CAI9968152.1"/>
    <property type="molecule type" value="Genomic_DNA"/>
</dbReference>
<protein>
    <submittedName>
        <fullName evidence="2">Hypothetical_protein</fullName>
    </submittedName>
</protein>
<keyword evidence="3" id="KW-1185">Reference proteome</keyword>
<accession>A0AA86R2T6</accession>
<sequence length="227" mass="26275">MFIKVQRIQTDLSQSLHYLSVGYLSETSWESVIPNLEQTGQIGQILLHTRYGVFQHIQSLHRFLCIIQNTHSGFVYIGVYAKFVQSSTQPVNLRTRLSTSRQPFRCLHIPPQVQMNCLSTRTIYSASSNNSSDFVQYQKNRSQQLNSQLISSKLMSYDSDINMNVSFEIVDTRSADYLRMLLNEAAEELQNLGKKVDYQEKALGVFDRNYEIINKHAKWIIKNAKRI</sequence>
<reference evidence="2 3" key="2">
    <citation type="submission" date="2024-07" db="EMBL/GenBank/DDBJ databases">
        <authorList>
            <person name="Akdeniz Z."/>
        </authorList>
    </citation>
    <scope>NUCLEOTIDE SEQUENCE [LARGE SCALE GENOMIC DNA]</scope>
</reference>
<gene>
    <name evidence="2" type="ORF">HINF_LOCUS17716</name>
    <name evidence="1" type="ORF">HINF_LOCUS55797</name>
</gene>
<organism evidence="1">
    <name type="scientific">Hexamita inflata</name>
    <dbReference type="NCBI Taxonomy" id="28002"/>
    <lineage>
        <taxon>Eukaryota</taxon>
        <taxon>Metamonada</taxon>
        <taxon>Diplomonadida</taxon>
        <taxon>Hexamitidae</taxon>
        <taxon>Hexamitinae</taxon>
        <taxon>Hexamita</taxon>
    </lineage>
</organism>
<dbReference type="Proteomes" id="UP001642409">
    <property type="component" value="Unassembled WGS sequence"/>
</dbReference>
<name>A0AA86R2T6_9EUKA</name>
<reference evidence="1" key="1">
    <citation type="submission" date="2023-06" db="EMBL/GenBank/DDBJ databases">
        <authorList>
            <person name="Kurt Z."/>
        </authorList>
    </citation>
    <scope>NUCLEOTIDE SEQUENCE</scope>
</reference>
<proteinExistence type="predicted"/>
<dbReference type="AlphaFoldDB" id="A0AA86R2T6"/>
<evidence type="ECO:0000313" key="2">
    <source>
        <dbReference type="EMBL" id="CAL6002005.1"/>
    </source>
</evidence>
<evidence type="ECO:0000313" key="3">
    <source>
        <dbReference type="Proteomes" id="UP001642409"/>
    </source>
</evidence>
<dbReference type="EMBL" id="CAXDID020000044">
    <property type="protein sequence ID" value="CAL6002005.1"/>
    <property type="molecule type" value="Genomic_DNA"/>
</dbReference>
<evidence type="ECO:0000313" key="1">
    <source>
        <dbReference type="EMBL" id="CAI9968152.1"/>
    </source>
</evidence>
<comment type="caution">
    <text evidence="1">The sequence shown here is derived from an EMBL/GenBank/DDBJ whole genome shotgun (WGS) entry which is preliminary data.</text>
</comment>